<dbReference type="AlphaFoldDB" id="A0AA39V7H1"/>
<feature type="region of interest" description="Disordered" evidence="1">
    <location>
        <begin position="1"/>
        <end position="25"/>
    </location>
</feature>
<feature type="transmembrane region" description="Helical" evidence="2">
    <location>
        <begin position="275"/>
        <end position="296"/>
    </location>
</feature>
<keyword evidence="2" id="KW-0472">Membrane</keyword>
<evidence type="ECO:0000313" key="4">
    <source>
        <dbReference type="Proteomes" id="UP001166286"/>
    </source>
</evidence>
<protein>
    <submittedName>
        <fullName evidence="3">Uncharacterized protein</fullName>
    </submittedName>
</protein>
<keyword evidence="2" id="KW-0812">Transmembrane</keyword>
<gene>
    <name evidence="3" type="ORF">JMJ35_000962</name>
</gene>
<keyword evidence="4" id="KW-1185">Reference proteome</keyword>
<feature type="transmembrane region" description="Helical" evidence="2">
    <location>
        <begin position="341"/>
        <end position="363"/>
    </location>
</feature>
<reference evidence="3" key="1">
    <citation type="submission" date="2023-03" db="EMBL/GenBank/DDBJ databases">
        <title>Complete genome of Cladonia borealis.</title>
        <authorList>
            <person name="Park H."/>
        </authorList>
    </citation>
    <scope>NUCLEOTIDE SEQUENCE</scope>
    <source>
        <strain evidence="3">ANT050790</strain>
    </source>
</reference>
<feature type="transmembrane region" description="Helical" evidence="2">
    <location>
        <begin position="308"/>
        <end position="329"/>
    </location>
</feature>
<dbReference type="EMBL" id="JAFEKC020000002">
    <property type="protein sequence ID" value="KAK0516359.1"/>
    <property type="molecule type" value="Genomic_DNA"/>
</dbReference>
<sequence>MATQAQIQGVQYDQPRHRHRAKERPDALENQFSKLAETYSYTQRNDTGSHTSISNAEPNSILQEVAQAFARMDKAICEYLAKACRTNEACREAGACDALDQENFNLQTLAESHGCSNTSDWLYKIESEVKASRSRCIKGFEDPEAYLTEFSTGMFWAEAEAVFSQTMARARSSNPQGNTMSEEQLVESLSTYSNKYCVLIANLLPELVELNRFDSDMQGVLRRKWIVIDSILDRWFKEKRTSRIPRWQELEMFKHRATNGEDHLPAQLNHISSTLWLSLLVFVITIPTTALGWRYLPHQPGTTQDADFWFLIQSSWITILGFAVLAIPIWRTKTFSAKARFWVWGLLITGSLCVALSPLVYLFEPTEWSQFMSIVSGIVQVFLTLQIALVADSAGQRGGKSGKKDK</sequence>
<organism evidence="3 4">
    <name type="scientific">Cladonia borealis</name>
    <dbReference type="NCBI Taxonomy" id="184061"/>
    <lineage>
        <taxon>Eukaryota</taxon>
        <taxon>Fungi</taxon>
        <taxon>Dikarya</taxon>
        <taxon>Ascomycota</taxon>
        <taxon>Pezizomycotina</taxon>
        <taxon>Lecanoromycetes</taxon>
        <taxon>OSLEUM clade</taxon>
        <taxon>Lecanoromycetidae</taxon>
        <taxon>Lecanorales</taxon>
        <taxon>Lecanorineae</taxon>
        <taxon>Cladoniaceae</taxon>
        <taxon>Cladonia</taxon>
    </lineage>
</organism>
<keyword evidence="2" id="KW-1133">Transmembrane helix</keyword>
<feature type="transmembrane region" description="Helical" evidence="2">
    <location>
        <begin position="369"/>
        <end position="391"/>
    </location>
</feature>
<accession>A0AA39V7H1</accession>
<dbReference type="Proteomes" id="UP001166286">
    <property type="component" value="Unassembled WGS sequence"/>
</dbReference>
<evidence type="ECO:0000256" key="2">
    <source>
        <dbReference type="SAM" id="Phobius"/>
    </source>
</evidence>
<evidence type="ECO:0000256" key="1">
    <source>
        <dbReference type="SAM" id="MobiDB-lite"/>
    </source>
</evidence>
<proteinExistence type="predicted"/>
<name>A0AA39V7H1_9LECA</name>
<feature type="compositionally biased region" description="Polar residues" evidence="1">
    <location>
        <begin position="1"/>
        <end position="11"/>
    </location>
</feature>
<evidence type="ECO:0000313" key="3">
    <source>
        <dbReference type="EMBL" id="KAK0516359.1"/>
    </source>
</evidence>
<comment type="caution">
    <text evidence="3">The sequence shown here is derived from an EMBL/GenBank/DDBJ whole genome shotgun (WGS) entry which is preliminary data.</text>
</comment>